<dbReference type="InterPro" id="IPR049278">
    <property type="entry name" value="MS_channel_C"/>
</dbReference>
<dbReference type="Pfam" id="PF00924">
    <property type="entry name" value="MS_channel_2nd"/>
    <property type="match status" value="1"/>
</dbReference>
<reference evidence="11 12" key="1">
    <citation type="submission" date="2016-03" db="EMBL/GenBank/DDBJ databases">
        <authorList>
            <person name="Ploux O."/>
        </authorList>
    </citation>
    <scope>NUCLEOTIDE SEQUENCE [LARGE SCALE GENOMIC DNA]</scope>
    <source>
        <strain evidence="11 12">R0</strain>
    </source>
</reference>
<evidence type="ECO:0000256" key="1">
    <source>
        <dbReference type="ARBA" id="ARBA00004651"/>
    </source>
</evidence>
<dbReference type="InterPro" id="IPR011066">
    <property type="entry name" value="MscS_channel_C_sf"/>
</dbReference>
<evidence type="ECO:0000313" key="11">
    <source>
        <dbReference type="EMBL" id="KYG61592.1"/>
    </source>
</evidence>
<evidence type="ECO:0000256" key="9">
    <source>
        <dbReference type="SAM" id="SignalP"/>
    </source>
</evidence>
<feature type="transmembrane region" description="Helical" evidence="8">
    <location>
        <begin position="142"/>
        <end position="162"/>
    </location>
</feature>
<dbReference type="EMBL" id="LUKE01000006">
    <property type="protein sequence ID" value="KYG61592.1"/>
    <property type="molecule type" value="Genomic_DNA"/>
</dbReference>
<evidence type="ECO:0000259" key="10">
    <source>
        <dbReference type="PROSITE" id="PS50914"/>
    </source>
</evidence>
<keyword evidence="5 8" id="KW-1133">Transmembrane helix</keyword>
<dbReference type="GO" id="GO:0008381">
    <property type="term" value="F:mechanosensitive monoatomic ion channel activity"/>
    <property type="evidence" value="ECO:0007669"/>
    <property type="project" value="InterPro"/>
</dbReference>
<dbReference type="PANTHER" id="PTHR30221">
    <property type="entry name" value="SMALL-CONDUCTANCE MECHANOSENSITIVE CHANNEL"/>
    <property type="match status" value="1"/>
</dbReference>
<keyword evidence="9" id="KW-0732">Signal</keyword>
<feature type="transmembrane region" description="Helical" evidence="8">
    <location>
        <begin position="216"/>
        <end position="234"/>
    </location>
</feature>
<evidence type="ECO:0000313" key="12">
    <source>
        <dbReference type="Proteomes" id="UP000075320"/>
    </source>
</evidence>
<dbReference type="GO" id="GO:0005886">
    <property type="term" value="C:plasma membrane"/>
    <property type="evidence" value="ECO:0007669"/>
    <property type="project" value="UniProtKB-SubCell"/>
</dbReference>
<dbReference type="Gene3D" id="1.10.287.1260">
    <property type="match status" value="1"/>
</dbReference>
<feature type="chain" id="PRO_5007572770" description="BON domain-containing protein" evidence="9">
    <location>
        <begin position="22"/>
        <end position="484"/>
    </location>
</feature>
<dbReference type="PROSITE" id="PS50914">
    <property type="entry name" value="BON"/>
    <property type="match status" value="1"/>
</dbReference>
<organism evidence="11 12">
    <name type="scientific">Bdellovibrio bacteriovorus</name>
    <dbReference type="NCBI Taxonomy" id="959"/>
    <lineage>
        <taxon>Bacteria</taxon>
        <taxon>Pseudomonadati</taxon>
        <taxon>Bdellovibrionota</taxon>
        <taxon>Bdellovibrionia</taxon>
        <taxon>Bdellovibrionales</taxon>
        <taxon>Pseudobdellovibrionaceae</taxon>
        <taxon>Bdellovibrio</taxon>
    </lineage>
</organism>
<comment type="subcellular location">
    <subcellularLocation>
        <location evidence="1">Cell membrane</location>
        <topology evidence="1">Multi-pass membrane protein</topology>
    </subcellularLocation>
</comment>
<dbReference type="Proteomes" id="UP000075320">
    <property type="component" value="Unassembled WGS sequence"/>
</dbReference>
<keyword evidence="3" id="KW-1003">Cell membrane</keyword>
<dbReference type="Gene3D" id="3.30.70.100">
    <property type="match status" value="1"/>
</dbReference>
<feature type="transmembrane region" description="Helical" evidence="8">
    <location>
        <begin position="182"/>
        <end position="204"/>
    </location>
</feature>
<dbReference type="PANTHER" id="PTHR30221:SF1">
    <property type="entry name" value="SMALL-CONDUCTANCE MECHANOSENSITIVE CHANNEL"/>
    <property type="match status" value="1"/>
</dbReference>
<dbReference type="InterPro" id="IPR007055">
    <property type="entry name" value="BON_dom"/>
</dbReference>
<keyword evidence="6 8" id="KW-0472">Membrane</keyword>
<keyword evidence="4 8" id="KW-0812">Transmembrane</keyword>
<dbReference type="Gene3D" id="2.30.30.60">
    <property type="match status" value="1"/>
</dbReference>
<evidence type="ECO:0000256" key="8">
    <source>
        <dbReference type="SAM" id="Phobius"/>
    </source>
</evidence>
<name>A0A150WF37_BDEBC</name>
<sequence length="484" mass="54049">MKNLAVLAFVLFSIISATTHAQWGAIIRTTTTPSNNGKAEVAAPGFPILEFPTPESDRKIMDQLQSLVKESGWFSTIHIRVKDGIVVLEGNIKSREHLNVFLETAQRLPMTVAVINKVRVQPPLADNIEPVIEQLRDFGQKAWQMLPVLLISIFVVVFFIFFGGYLSDGIRNIWKWRIPNPFLLALVTRLTMVPIWILVFYFALRIVGVSNLEATIIGATGFLTLLFALAFKGIGENYLAGILLASRSPFTKGDLIKVGDHQGYVQNLNMRGTTIIDFNGNLILIPNIMVIQSVVENRTANPSMRTSFFVNIGYHESISRVQELIINALKEVNGILSDPAPNVVVEELTPSAVRLRVMVWLDAKNSAEARVKSRAMMKTKDILLVNGITIPDEAREIIFADDLKVQLVQDAAQKSTQTDRKEQIRRAAAYNLEDAKKEENLPIEEPKEKLMDLAKQNPLPGNKDSSDLLEPSKPKEGSEEEKKN</sequence>
<comment type="similarity">
    <text evidence="2">Belongs to the MscS (TC 1.A.23) family.</text>
</comment>
<evidence type="ECO:0000256" key="4">
    <source>
        <dbReference type="ARBA" id="ARBA00022692"/>
    </source>
</evidence>
<accession>A0A150WF37</accession>
<dbReference type="Pfam" id="PF21082">
    <property type="entry name" value="MS_channel_3rd"/>
    <property type="match status" value="1"/>
</dbReference>
<dbReference type="InterPro" id="IPR010920">
    <property type="entry name" value="LSM_dom_sf"/>
</dbReference>
<feature type="compositionally biased region" description="Basic and acidic residues" evidence="7">
    <location>
        <begin position="464"/>
        <end position="484"/>
    </location>
</feature>
<dbReference type="InterPro" id="IPR045275">
    <property type="entry name" value="MscS_archaea/bacteria_type"/>
</dbReference>
<evidence type="ECO:0000256" key="7">
    <source>
        <dbReference type="SAM" id="MobiDB-lite"/>
    </source>
</evidence>
<dbReference type="SUPFAM" id="SSF82689">
    <property type="entry name" value="Mechanosensitive channel protein MscS (YggB), C-terminal domain"/>
    <property type="match status" value="1"/>
</dbReference>
<gene>
    <name evidence="11" type="ORF">AZI86_17975</name>
</gene>
<dbReference type="RefSeq" id="WP_061836674.1">
    <property type="nucleotide sequence ID" value="NZ_LUKE01000006.1"/>
</dbReference>
<feature type="compositionally biased region" description="Basic and acidic residues" evidence="7">
    <location>
        <begin position="435"/>
        <end position="452"/>
    </location>
</feature>
<feature type="domain" description="BON" evidence="10">
    <location>
        <begin position="56"/>
        <end position="122"/>
    </location>
</feature>
<evidence type="ECO:0000256" key="6">
    <source>
        <dbReference type="ARBA" id="ARBA00023136"/>
    </source>
</evidence>
<keyword evidence="12" id="KW-1185">Reference proteome</keyword>
<dbReference type="InterPro" id="IPR006685">
    <property type="entry name" value="MscS_channel_2nd"/>
</dbReference>
<dbReference type="SUPFAM" id="SSF50182">
    <property type="entry name" value="Sm-like ribonucleoproteins"/>
    <property type="match status" value="1"/>
</dbReference>
<dbReference type="InterPro" id="IPR023408">
    <property type="entry name" value="MscS_beta-dom_sf"/>
</dbReference>
<feature type="region of interest" description="Disordered" evidence="7">
    <location>
        <begin position="435"/>
        <end position="484"/>
    </location>
</feature>
<feature type="signal peptide" evidence="9">
    <location>
        <begin position="1"/>
        <end position="21"/>
    </location>
</feature>
<evidence type="ECO:0000256" key="5">
    <source>
        <dbReference type="ARBA" id="ARBA00022989"/>
    </source>
</evidence>
<dbReference type="AlphaFoldDB" id="A0A150WF37"/>
<protein>
    <recommendedName>
        <fullName evidence="10">BON domain-containing protein</fullName>
    </recommendedName>
</protein>
<proteinExistence type="inferred from homology"/>
<evidence type="ECO:0000256" key="2">
    <source>
        <dbReference type="ARBA" id="ARBA00008017"/>
    </source>
</evidence>
<comment type="caution">
    <text evidence="11">The sequence shown here is derived from an EMBL/GenBank/DDBJ whole genome shotgun (WGS) entry which is preliminary data.</text>
</comment>
<evidence type="ECO:0000256" key="3">
    <source>
        <dbReference type="ARBA" id="ARBA00022475"/>
    </source>
</evidence>
<dbReference type="OrthoDB" id="9793781at2"/>